<dbReference type="RefSeq" id="WP_071061093.1">
    <property type="nucleotide sequence ID" value="NZ_MAXA01000091.1"/>
</dbReference>
<dbReference type="GO" id="GO:0016787">
    <property type="term" value="F:hydrolase activity"/>
    <property type="evidence" value="ECO:0007669"/>
    <property type="project" value="UniProtKB-KW"/>
</dbReference>
<dbReference type="OrthoDB" id="159782at2"/>
<dbReference type="PANTHER" id="PTHR34139:SF1">
    <property type="entry name" value="RNASE MJ1380-RELATED"/>
    <property type="match status" value="1"/>
</dbReference>
<evidence type="ECO:0000256" key="2">
    <source>
        <dbReference type="ARBA" id="ARBA00022649"/>
    </source>
</evidence>
<evidence type="ECO:0000313" key="6">
    <source>
        <dbReference type="EMBL" id="OHV39708.1"/>
    </source>
</evidence>
<dbReference type="GO" id="GO:0004540">
    <property type="term" value="F:RNA nuclease activity"/>
    <property type="evidence" value="ECO:0007669"/>
    <property type="project" value="InterPro"/>
</dbReference>
<organism evidence="6 7">
    <name type="scientific">Parafrankia soli</name>
    <dbReference type="NCBI Taxonomy" id="2599596"/>
    <lineage>
        <taxon>Bacteria</taxon>
        <taxon>Bacillati</taxon>
        <taxon>Actinomycetota</taxon>
        <taxon>Actinomycetes</taxon>
        <taxon>Frankiales</taxon>
        <taxon>Frankiaceae</taxon>
        <taxon>Parafrankia</taxon>
    </lineage>
</organism>
<evidence type="ECO:0000256" key="1">
    <source>
        <dbReference type="ARBA" id="ARBA00022553"/>
    </source>
</evidence>
<evidence type="ECO:0000256" key="4">
    <source>
        <dbReference type="ARBA" id="ARBA00022741"/>
    </source>
</evidence>
<dbReference type="InterPro" id="IPR008201">
    <property type="entry name" value="HepT-like"/>
</dbReference>
<accession>A0A1S1QYD7</accession>
<keyword evidence="2" id="KW-1277">Toxin-antitoxin system</keyword>
<gene>
    <name evidence="6" type="ORF">BBK14_13635</name>
</gene>
<comment type="caution">
    <text evidence="6">The sequence shown here is derived from an EMBL/GenBank/DDBJ whole genome shotgun (WGS) entry which is preliminary data.</text>
</comment>
<dbReference type="GO" id="GO:0110001">
    <property type="term" value="C:toxin-antitoxin complex"/>
    <property type="evidence" value="ECO:0007669"/>
    <property type="project" value="InterPro"/>
</dbReference>
<dbReference type="EMBL" id="MAXA01000091">
    <property type="protein sequence ID" value="OHV39708.1"/>
    <property type="molecule type" value="Genomic_DNA"/>
</dbReference>
<proteinExistence type="predicted"/>
<dbReference type="InterPro" id="IPR051813">
    <property type="entry name" value="HepT_RNase_toxin"/>
</dbReference>
<dbReference type="PANTHER" id="PTHR34139">
    <property type="entry name" value="UPF0331 PROTEIN MJ0127"/>
    <property type="match status" value="1"/>
</dbReference>
<evidence type="ECO:0000256" key="3">
    <source>
        <dbReference type="ARBA" id="ARBA00022722"/>
    </source>
</evidence>
<evidence type="ECO:0000256" key="5">
    <source>
        <dbReference type="ARBA" id="ARBA00022801"/>
    </source>
</evidence>
<evidence type="ECO:0000313" key="7">
    <source>
        <dbReference type="Proteomes" id="UP000179769"/>
    </source>
</evidence>
<dbReference type="AlphaFoldDB" id="A0A1S1QYD7"/>
<keyword evidence="4" id="KW-0547">Nucleotide-binding</keyword>
<dbReference type="Pfam" id="PF01934">
    <property type="entry name" value="HepT-like"/>
    <property type="match status" value="1"/>
</dbReference>
<protein>
    <recommendedName>
        <fullName evidence="8">DUF86 domain-containing protein</fullName>
    </recommendedName>
</protein>
<reference evidence="7" key="1">
    <citation type="submission" date="2016-07" db="EMBL/GenBank/DDBJ databases">
        <title>Frankia sp. NRRL B-16219 Genome sequencing.</title>
        <authorList>
            <person name="Ghodhbane-Gtari F."/>
            <person name="Swanson E."/>
            <person name="Gueddou A."/>
            <person name="Louati M."/>
            <person name="Nouioui I."/>
            <person name="Hezbri K."/>
            <person name="Abebe-Akele F."/>
            <person name="Simpson S."/>
            <person name="Morris K."/>
            <person name="Thomas K."/>
            <person name="Gtari M."/>
            <person name="Tisa L.S."/>
        </authorList>
    </citation>
    <scope>NUCLEOTIDE SEQUENCE [LARGE SCALE GENOMIC DNA]</scope>
    <source>
        <strain evidence="7">NRRL B-16219</strain>
    </source>
</reference>
<keyword evidence="3" id="KW-0540">Nuclease</keyword>
<keyword evidence="1" id="KW-0597">Phosphoprotein</keyword>
<evidence type="ECO:0008006" key="8">
    <source>
        <dbReference type="Google" id="ProtNLM"/>
    </source>
</evidence>
<keyword evidence="5" id="KW-0378">Hydrolase</keyword>
<dbReference type="Proteomes" id="UP000179769">
    <property type="component" value="Unassembled WGS sequence"/>
</dbReference>
<dbReference type="GO" id="GO:0000166">
    <property type="term" value="F:nucleotide binding"/>
    <property type="evidence" value="ECO:0007669"/>
    <property type="project" value="UniProtKB-KW"/>
</dbReference>
<name>A0A1S1QYD7_9ACTN</name>
<keyword evidence="7" id="KW-1185">Reference proteome</keyword>
<sequence>MRSDDERLRDIVEHAELISTHLPASREELDKDVVLSAALIRWVGIIGEAAARLSDSFRTHHPEVPWAAIAGMRNHLVHGYFSVDTDLLWTAVTVEIPGLAVTVESWLGD</sequence>